<feature type="non-terminal residue" evidence="1">
    <location>
        <position position="1"/>
    </location>
</feature>
<dbReference type="EMBL" id="LAZR01033842">
    <property type="protein sequence ID" value="KKL46967.1"/>
    <property type="molecule type" value="Genomic_DNA"/>
</dbReference>
<organism evidence="1">
    <name type="scientific">marine sediment metagenome</name>
    <dbReference type="NCBI Taxonomy" id="412755"/>
    <lineage>
        <taxon>unclassified sequences</taxon>
        <taxon>metagenomes</taxon>
        <taxon>ecological metagenomes</taxon>
    </lineage>
</organism>
<proteinExistence type="predicted"/>
<protein>
    <submittedName>
        <fullName evidence="1">Uncharacterized protein</fullName>
    </submittedName>
</protein>
<gene>
    <name evidence="1" type="ORF">LCGC14_2340300</name>
</gene>
<name>A0A0F9F7B3_9ZZZZ</name>
<comment type="caution">
    <text evidence="1">The sequence shown here is derived from an EMBL/GenBank/DDBJ whole genome shotgun (WGS) entry which is preliminary data.</text>
</comment>
<dbReference type="AlphaFoldDB" id="A0A0F9F7B3"/>
<accession>A0A0F9F7B3</accession>
<reference evidence="1" key="1">
    <citation type="journal article" date="2015" name="Nature">
        <title>Complex archaea that bridge the gap between prokaryotes and eukaryotes.</title>
        <authorList>
            <person name="Spang A."/>
            <person name="Saw J.H."/>
            <person name="Jorgensen S.L."/>
            <person name="Zaremba-Niedzwiedzka K."/>
            <person name="Martijn J."/>
            <person name="Lind A.E."/>
            <person name="van Eijk R."/>
            <person name="Schleper C."/>
            <person name="Guy L."/>
            <person name="Ettema T.J."/>
        </authorList>
    </citation>
    <scope>NUCLEOTIDE SEQUENCE</scope>
</reference>
<dbReference type="InterPro" id="IPR011005">
    <property type="entry name" value="Dihydropteroate_synth-like_sf"/>
</dbReference>
<sequence>SNGCPKDIRPILNKYFLALLAYEGLTAAIADPSEVNETVKTIDAIMGKTLYAHSYLEM</sequence>
<evidence type="ECO:0000313" key="1">
    <source>
        <dbReference type="EMBL" id="KKL46967.1"/>
    </source>
</evidence>
<dbReference type="Gene3D" id="3.20.20.20">
    <property type="entry name" value="Dihydropteroate synthase-like"/>
    <property type="match status" value="1"/>
</dbReference>